<protein>
    <submittedName>
        <fullName evidence="1">Uncharacterized protein</fullName>
    </submittedName>
</protein>
<dbReference type="EMBL" id="WHVB01000005">
    <property type="protein sequence ID" value="KAF8482646.1"/>
    <property type="molecule type" value="Genomic_DNA"/>
</dbReference>
<keyword evidence="2" id="KW-1185">Reference proteome</keyword>
<organism evidence="1 2">
    <name type="scientific">Russula ochroleuca</name>
    <dbReference type="NCBI Taxonomy" id="152965"/>
    <lineage>
        <taxon>Eukaryota</taxon>
        <taxon>Fungi</taxon>
        <taxon>Dikarya</taxon>
        <taxon>Basidiomycota</taxon>
        <taxon>Agaricomycotina</taxon>
        <taxon>Agaricomycetes</taxon>
        <taxon>Russulales</taxon>
        <taxon>Russulaceae</taxon>
        <taxon>Russula</taxon>
    </lineage>
</organism>
<sequence length="134" mass="14485">MTGISVETKYFPSSGASSPALALQVTCLVDSYMLWIGVTEGLEENASGAILQGHLGKDWAVSMPPWKTLPATGSQLLRSSSSDLALSIAKRLARRFGKQIFLSVDIPVLMGDDSGILVRVEKALMDTLREMEKK</sequence>
<accession>A0A9P5TAQ5</accession>
<dbReference type="PANTHER" id="PTHR33559">
    <property type="entry name" value="PROTEASOME ASSEMBLY CHAPERONE 4"/>
    <property type="match status" value="1"/>
</dbReference>
<evidence type="ECO:0000313" key="2">
    <source>
        <dbReference type="Proteomes" id="UP000759537"/>
    </source>
</evidence>
<comment type="caution">
    <text evidence="1">The sequence shown here is derived from an EMBL/GenBank/DDBJ whole genome shotgun (WGS) entry which is preliminary data.</text>
</comment>
<dbReference type="Proteomes" id="UP000759537">
    <property type="component" value="Unassembled WGS sequence"/>
</dbReference>
<dbReference type="Pfam" id="PF16093">
    <property type="entry name" value="PAC4"/>
    <property type="match status" value="1"/>
</dbReference>
<dbReference type="PANTHER" id="PTHR33559:SF1">
    <property type="entry name" value="PROTEASOME ASSEMBLY CHAPERONE 4"/>
    <property type="match status" value="1"/>
</dbReference>
<dbReference type="InterPro" id="IPR032157">
    <property type="entry name" value="PAC4"/>
</dbReference>
<reference evidence="1" key="1">
    <citation type="submission" date="2019-10" db="EMBL/GenBank/DDBJ databases">
        <authorList>
            <consortium name="DOE Joint Genome Institute"/>
            <person name="Kuo A."/>
            <person name="Miyauchi S."/>
            <person name="Kiss E."/>
            <person name="Drula E."/>
            <person name="Kohler A."/>
            <person name="Sanchez-Garcia M."/>
            <person name="Andreopoulos B."/>
            <person name="Barry K.W."/>
            <person name="Bonito G."/>
            <person name="Buee M."/>
            <person name="Carver A."/>
            <person name="Chen C."/>
            <person name="Cichocki N."/>
            <person name="Clum A."/>
            <person name="Culley D."/>
            <person name="Crous P.W."/>
            <person name="Fauchery L."/>
            <person name="Girlanda M."/>
            <person name="Hayes R."/>
            <person name="Keri Z."/>
            <person name="LaButti K."/>
            <person name="Lipzen A."/>
            <person name="Lombard V."/>
            <person name="Magnuson J."/>
            <person name="Maillard F."/>
            <person name="Morin E."/>
            <person name="Murat C."/>
            <person name="Nolan M."/>
            <person name="Ohm R."/>
            <person name="Pangilinan J."/>
            <person name="Pereira M."/>
            <person name="Perotto S."/>
            <person name="Peter M."/>
            <person name="Riley R."/>
            <person name="Sitrit Y."/>
            <person name="Stielow B."/>
            <person name="Szollosi G."/>
            <person name="Zifcakova L."/>
            <person name="Stursova M."/>
            <person name="Spatafora J.W."/>
            <person name="Tedersoo L."/>
            <person name="Vaario L.-M."/>
            <person name="Yamada A."/>
            <person name="Yan M."/>
            <person name="Wang P."/>
            <person name="Xu J."/>
            <person name="Bruns T."/>
            <person name="Baldrian P."/>
            <person name="Vilgalys R."/>
            <person name="Henrissat B."/>
            <person name="Grigoriev I.V."/>
            <person name="Hibbett D."/>
            <person name="Nagy L.G."/>
            <person name="Martin F.M."/>
        </authorList>
    </citation>
    <scope>NUCLEOTIDE SEQUENCE</scope>
    <source>
        <strain evidence="1">Prilba</strain>
    </source>
</reference>
<dbReference type="OrthoDB" id="368507at2759"/>
<evidence type="ECO:0000313" key="1">
    <source>
        <dbReference type="EMBL" id="KAF8482646.1"/>
    </source>
</evidence>
<gene>
    <name evidence="1" type="ORF">DFH94DRAFT_627732</name>
</gene>
<dbReference type="AlphaFoldDB" id="A0A9P5TAQ5"/>
<name>A0A9P5TAQ5_9AGAM</name>
<reference evidence="1" key="2">
    <citation type="journal article" date="2020" name="Nat. Commun.">
        <title>Large-scale genome sequencing of mycorrhizal fungi provides insights into the early evolution of symbiotic traits.</title>
        <authorList>
            <person name="Miyauchi S."/>
            <person name="Kiss E."/>
            <person name="Kuo A."/>
            <person name="Drula E."/>
            <person name="Kohler A."/>
            <person name="Sanchez-Garcia M."/>
            <person name="Morin E."/>
            <person name="Andreopoulos B."/>
            <person name="Barry K.W."/>
            <person name="Bonito G."/>
            <person name="Buee M."/>
            <person name="Carver A."/>
            <person name="Chen C."/>
            <person name="Cichocki N."/>
            <person name="Clum A."/>
            <person name="Culley D."/>
            <person name="Crous P.W."/>
            <person name="Fauchery L."/>
            <person name="Girlanda M."/>
            <person name="Hayes R.D."/>
            <person name="Keri Z."/>
            <person name="LaButti K."/>
            <person name="Lipzen A."/>
            <person name="Lombard V."/>
            <person name="Magnuson J."/>
            <person name="Maillard F."/>
            <person name="Murat C."/>
            <person name="Nolan M."/>
            <person name="Ohm R.A."/>
            <person name="Pangilinan J."/>
            <person name="Pereira M.F."/>
            <person name="Perotto S."/>
            <person name="Peter M."/>
            <person name="Pfister S."/>
            <person name="Riley R."/>
            <person name="Sitrit Y."/>
            <person name="Stielow J.B."/>
            <person name="Szollosi G."/>
            <person name="Zifcakova L."/>
            <person name="Stursova M."/>
            <person name="Spatafora J.W."/>
            <person name="Tedersoo L."/>
            <person name="Vaario L.M."/>
            <person name="Yamada A."/>
            <person name="Yan M."/>
            <person name="Wang P."/>
            <person name="Xu J."/>
            <person name="Bruns T."/>
            <person name="Baldrian P."/>
            <person name="Vilgalys R."/>
            <person name="Dunand C."/>
            <person name="Henrissat B."/>
            <person name="Grigoriev I.V."/>
            <person name="Hibbett D."/>
            <person name="Nagy L.G."/>
            <person name="Martin F.M."/>
        </authorList>
    </citation>
    <scope>NUCLEOTIDE SEQUENCE</scope>
    <source>
        <strain evidence="1">Prilba</strain>
    </source>
</reference>
<proteinExistence type="predicted"/>
<dbReference type="GO" id="GO:0043248">
    <property type="term" value="P:proteasome assembly"/>
    <property type="evidence" value="ECO:0007669"/>
    <property type="project" value="InterPro"/>
</dbReference>